<dbReference type="InterPro" id="IPR007658">
    <property type="entry name" value="DUF594"/>
</dbReference>
<reference evidence="1" key="2">
    <citation type="submission" date="2021-02" db="EMBL/GenBank/DDBJ databases">
        <authorList>
            <person name="Kimball J.A."/>
            <person name="Haas M.W."/>
            <person name="Macchietto M."/>
            <person name="Kono T."/>
            <person name="Duquette J."/>
            <person name="Shao M."/>
        </authorList>
    </citation>
    <scope>NUCLEOTIDE SEQUENCE</scope>
    <source>
        <tissue evidence="1">Fresh leaf tissue</tissue>
    </source>
</reference>
<sequence>MVLRSIWRKIVQARSRDKWTVFYFVAAETADTVVVATRLSRYCAYLVAQKPELLPDHRAWTEELYEGVVQEVARVLARCAGTVVRYERAAACLGGSMNATLRKAAELGRQLTNELGGDEEAVWKVLARFWAELIIYLAPSENVTAHAKSLHRGGEFITVLWALLGHAGIVSRGLLIKHA</sequence>
<dbReference type="AlphaFoldDB" id="A0A8J5S726"/>
<dbReference type="OrthoDB" id="1689146at2759"/>
<dbReference type="PANTHER" id="PTHR31325">
    <property type="entry name" value="OS01G0798800 PROTEIN-RELATED"/>
    <property type="match status" value="1"/>
</dbReference>
<dbReference type="EMBL" id="JAAALK010000287">
    <property type="protein sequence ID" value="KAG8059858.1"/>
    <property type="molecule type" value="Genomic_DNA"/>
</dbReference>
<evidence type="ECO:0000313" key="1">
    <source>
        <dbReference type="EMBL" id="KAG8059858.1"/>
    </source>
</evidence>
<keyword evidence="2" id="KW-1185">Reference proteome</keyword>
<accession>A0A8J5S726</accession>
<gene>
    <name evidence="1" type="ORF">GUJ93_ZPchr0002g25887</name>
</gene>
<reference evidence="1" key="1">
    <citation type="journal article" date="2021" name="bioRxiv">
        <title>Whole Genome Assembly and Annotation of Northern Wild Rice, Zizania palustris L., Supports a Whole Genome Duplication in the Zizania Genus.</title>
        <authorList>
            <person name="Haas M."/>
            <person name="Kono T."/>
            <person name="Macchietto M."/>
            <person name="Millas R."/>
            <person name="McGilp L."/>
            <person name="Shao M."/>
            <person name="Duquette J."/>
            <person name="Hirsch C.N."/>
            <person name="Kimball J."/>
        </authorList>
    </citation>
    <scope>NUCLEOTIDE SEQUENCE</scope>
    <source>
        <tissue evidence="1">Fresh leaf tissue</tissue>
    </source>
</reference>
<proteinExistence type="predicted"/>
<evidence type="ECO:0000313" key="2">
    <source>
        <dbReference type="Proteomes" id="UP000729402"/>
    </source>
</evidence>
<dbReference type="Proteomes" id="UP000729402">
    <property type="component" value="Unassembled WGS sequence"/>
</dbReference>
<protein>
    <recommendedName>
        <fullName evidence="3">DUF4220 domain-containing protein</fullName>
    </recommendedName>
</protein>
<name>A0A8J5S726_ZIZPA</name>
<evidence type="ECO:0008006" key="3">
    <source>
        <dbReference type="Google" id="ProtNLM"/>
    </source>
</evidence>
<dbReference type="Pfam" id="PF04578">
    <property type="entry name" value="DUF594"/>
    <property type="match status" value="1"/>
</dbReference>
<comment type="caution">
    <text evidence="1">The sequence shown here is derived from an EMBL/GenBank/DDBJ whole genome shotgun (WGS) entry which is preliminary data.</text>
</comment>
<organism evidence="1 2">
    <name type="scientific">Zizania palustris</name>
    <name type="common">Northern wild rice</name>
    <dbReference type="NCBI Taxonomy" id="103762"/>
    <lineage>
        <taxon>Eukaryota</taxon>
        <taxon>Viridiplantae</taxon>
        <taxon>Streptophyta</taxon>
        <taxon>Embryophyta</taxon>
        <taxon>Tracheophyta</taxon>
        <taxon>Spermatophyta</taxon>
        <taxon>Magnoliopsida</taxon>
        <taxon>Liliopsida</taxon>
        <taxon>Poales</taxon>
        <taxon>Poaceae</taxon>
        <taxon>BOP clade</taxon>
        <taxon>Oryzoideae</taxon>
        <taxon>Oryzeae</taxon>
        <taxon>Zizaniinae</taxon>
        <taxon>Zizania</taxon>
    </lineage>
</organism>